<dbReference type="SUPFAM" id="SSF51735">
    <property type="entry name" value="NAD(P)-binding Rossmann-fold domains"/>
    <property type="match status" value="1"/>
</dbReference>
<dbReference type="RefSeq" id="WP_119784129.1">
    <property type="nucleotide sequence ID" value="NZ_QYUQ01000002.1"/>
</dbReference>
<dbReference type="GO" id="GO:0048038">
    <property type="term" value="F:quinone binding"/>
    <property type="evidence" value="ECO:0007669"/>
    <property type="project" value="TreeGrafter"/>
</dbReference>
<reference evidence="4" key="1">
    <citation type="submission" date="2018-09" db="EMBL/GenBank/DDBJ databases">
        <authorList>
            <person name="Zhu H."/>
        </authorList>
    </citation>
    <scope>NUCLEOTIDE SEQUENCE [LARGE SCALE GENOMIC DNA]</scope>
    <source>
        <strain evidence="4">K1S02-23</strain>
    </source>
</reference>
<dbReference type="PANTHER" id="PTHR42760:SF133">
    <property type="entry name" value="3-OXOACYL-[ACYL-CARRIER-PROTEIN] REDUCTASE"/>
    <property type="match status" value="1"/>
</dbReference>
<organism evidence="3 4">
    <name type="scientific">Noviherbaspirillum sedimenti</name>
    <dbReference type="NCBI Taxonomy" id="2320865"/>
    <lineage>
        <taxon>Bacteria</taxon>
        <taxon>Pseudomonadati</taxon>
        <taxon>Pseudomonadota</taxon>
        <taxon>Betaproteobacteria</taxon>
        <taxon>Burkholderiales</taxon>
        <taxon>Oxalobacteraceae</taxon>
        <taxon>Noviherbaspirillum</taxon>
    </lineage>
</organism>
<evidence type="ECO:0000256" key="1">
    <source>
        <dbReference type="ARBA" id="ARBA00006484"/>
    </source>
</evidence>
<dbReference type="AlphaFoldDB" id="A0A3A3FY69"/>
<proteinExistence type="inferred from homology"/>
<dbReference type="PRINTS" id="PR00080">
    <property type="entry name" value="SDRFAMILY"/>
</dbReference>
<dbReference type="GO" id="GO:0016616">
    <property type="term" value="F:oxidoreductase activity, acting on the CH-OH group of donors, NAD or NADP as acceptor"/>
    <property type="evidence" value="ECO:0007669"/>
    <property type="project" value="TreeGrafter"/>
</dbReference>
<evidence type="ECO:0000256" key="2">
    <source>
        <dbReference type="ARBA" id="ARBA00023002"/>
    </source>
</evidence>
<sequence>MVTTLSLELFSLAGKVAVVTGAGAGIGKGVARLFAKAGATLVIADRDLAAAELVAAELRAKDRAAIALCFDLADEASVTRLFDEVERSFHTVDILVNNAGIYPKFPLDSLTHAQWLEMQEVNVWGCFVCMREAARRMRTGGKGGRIINISSVGAARTAVHHQVAYNASKAALDSMTMSAALEYAPDGILVNSVLPGAVKPLDPRPKAYSHVSPTGPLMAPGRILLGRAADAAEVAGPILMLASAAGGYITGQTITIDGGFSIS</sequence>
<comment type="similarity">
    <text evidence="1">Belongs to the short-chain dehydrogenases/reductases (SDR) family.</text>
</comment>
<keyword evidence="2" id="KW-0560">Oxidoreductase</keyword>
<dbReference type="PANTHER" id="PTHR42760">
    <property type="entry name" value="SHORT-CHAIN DEHYDROGENASES/REDUCTASES FAMILY MEMBER"/>
    <property type="match status" value="1"/>
</dbReference>
<gene>
    <name evidence="3" type="ORF">D3878_02980</name>
</gene>
<keyword evidence="4" id="KW-1185">Reference proteome</keyword>
<dbReference type="InterPro" id="IPR020904">
    <property type="entry name" value="Sc_DH/Rdtase_CS"/>
</dbReference>
<dbReference type="Proteomes" id="UP000266327">
    <property type="component" value="Unassembled WGS sequence"/>
</dbReference>
<dbReference type="InterPro" id="IPR036291">
    <property type="entry name" value="NAD(P)-bd_dom_sf"/>
</dbReference>
<comment type="caution">
    <text evidence="3">The sequence shown here is derived from an EMBL/GenBank/DDBJ whole genome shotgun (WGS) entry which is preliminary data.</text>
</comment>
<dbReference type="OrthoDB" id="6823797at2"/>
<protein>
    <submittedName>
        <fullName evidence="3">SDR family oxidoreductase</fullName>
    </submittedName>
</protein>
<evidence type="ECO:0000313" key="4">
    <source>
        <dbReference type="Proteomes" id="UP000266327"/>
    </source>
</evidence>
<dbReference type="InterPro" id="IPR002347">
    <property type="entry name" value="SDR_fam"/>
</dbReference>
<dbReference type="EMBL" id="QYUQ01000002">
    <property type="protein sequence ID" value="RJG00674.1"/>
    <property type="molecule type" value="Genomic_DNA"/>
</dbReference>
<dbReference type="PRINTS" id="PR00081">
    <property type="entry name" value="GDHRDH"/>
</dbReference>
<dbReference type="Pfam" id="PF13561">
    <property type="entry name" value="adh_short_C2"/>
    <property type="match status" value="1"/>
</dbReference>
<evidence type="ECO:0000313" key="3">
    <source>
        <dbReference type="EMBL" id="RJG00674.1"/>
    </source>
</evidence>
<dbReference type="Gene3D" id="3.40.50.720">
    <property type="entry name" value="NAD(P)-binding Rossmann-like Domain"/>
    <property type="match status" value="1"/>
</dbReference>
<name>A0A3A3FY69_9BURK</name>
<dbReference type="GO" id="GO:0006633">
    <property type="term" value="P:fatty acid biosynthetic process"/>
    <property type="evidence" value="ECO:0007669"/>
    <property type="project" value="TreeGrafter"/>
</dbReference>
<dbReference type="PROSITE" id="PS00061">
    <property type="entry name" value="ADH_SHORT"/>
    <property type="match status" value="1"/>
</dbReference>
<accession>A0A3A3FY69</accession>
<dbReference type="CDD" id="cd05233">
    <property type="entry name" value="SDR_c"/>
    <property type="match status" value="1"/>
</dbReference>
<dbReference type="FunFam" id="3.40.50.720:FF:000084">
    <property type="entry name" value="Short-chain dehydrogenase reductase"/>
    <property type="match status" value="1"/>
</dbReference>